<sequence>MRKVVIHHSAMFPKYSEIQIPLLRELSKRGGRSKPSERGPHGRTVYEALADYFDLSEEARNTEIPASGRSKWKNMVRWARNDLKKKGHLNSPRHGVWEISERGWQVLENAKSEATARGDFDEDEEIDPETFKKSQEIAEEIGEAGEEYVLSYEIQELKSNGLAELADRVHRVSLENVAAGFDILSYYSNGDEKYIEVKSSKSHYTDFEITINELRTAKQHGDDYWIYRVKGVGTESVDVTKLRNPVKLIEEEDLLLQPTKFRVSLGEEIEE</sequence>
<feature type="domain" description="Restriction system protein Mrr-like N-terminal" evidence="2">
    <location>
        <begin position="15"/>
        <end position="108"/>
    </location>
</feature>
<evidence type="ECO:0000313" key="3">
    <source>
        <dbReference type="EMBL" id="PEN05041.1"/>
    </source>
</evidence>
<gene>
    <name evidence="3" type="ORF">CRI93_14095</name>
</gene>
<comment type="caution">
    <text evidence="3">The sequence shown here is derived from an EMBL/GenBank/DDBJ whole genome shotgun (WGS) entry which is preliminary data.</text>
</comment>
<dbReference type="AlphaFoldDB" id="A0A2H3NL00"/>
<evidence type="ECO:0000313" key="4">
    <source>
        <dbReference type="Proteomes" id="UP000221024"/>
    </source>
</evidence>
<dbReference type="InterPro" id="IPR025745">
    <property type="entry name" value="Mrr-like_N_dom"/>
</dbReference>
<evidence type="ECO:0000259" key="2">
    <source>
        <dbReference type="Pfam" id="PF14338"/>
    </source>
</evidence>
<organism evidence="3 4">
    <name type="scientific">Longimonas halophila</name>
    <dbReference type="NCBI Taxonomy" id="1469170"/>
    <lineage>
        <taxon>Bacteria</taxon>
        <taxon>Pseudomonadati</taxon>
        <taxon>Rhodothermota</taxon>
        <taxon>Rhodothermia</taxon>
        <taxon>Rhodothermales</taxon>
        <taxon>Salisaetaceae</taxon>
        <taxon>Longimonas</taxon>
    </lineage>
</organism>
<evidence type="ECO:0008006" key="5">
    <source>
        <dbReference type="Google" id="ProtNLM"/>
    </source>
</evidence>
<dbReference type="EMBL" id="PDEP01000017">
    <property type="protein sequence ID" value="PEN05041.1"/>
    <property type="molecule type" value="Genomic_DNA"/>
</dbReference>
<name>A0A2H3NL00_9BACT</name>
<dbReference type="InterPro" id="IPR024975">
    <property type="entry name" value="NOV_C"/>
</dbReference>
<dbReference type="Pfam" id="PF14338">
    <property type="entry name" value="Mrr_N"/>
    <property type="match status" value="1"/>
</dbReference>
<dbReference type="Proteomes" id="UP000221024">
    <property type="component" value="Unassembled WGS sequence"/>
</dbReference>
<accession>A0A2H3NL00</accession>
<protein>
    <recommendedName>
        <fullName evidence="5">Protein NO VEIN C-terminal domain-containing protein</fullName>
    </recommendedName>
</protein>
<proteinExistence type="predicted"/>
<keyword evidence="4" id="KW-1185">Reference proteome</keyword>
<dbReference type="RefSeq" id="WP_098063286.1">
    <property type="nucleotide sequence ID" value="NZ_PDEP01000017.1"/>
</dbReference>
<dbReference type="Pfam" id="PF13020">
    <property type="entry name" value="NOV_C"/>
    <property type="match status" value="1"/>
</dbReference>
<feature type="domain" description="Protein NO VEIN C-terminal" evidence="1">
    <location>
        <begin position="145"/>
        <end position="236"/>
    </location>
</feature>
<reference evidence="3 4" key="1">
    <citation type="submission" date="2017-10" db="EMBL/GenBank/DDBJ databases">
        <title>Draft genome of Longimonas halophila.</title>
        <authorList>
            <person name="Goh K.M."/>
            <person name="Shamsir M.S."/>
            <person name="Lim S.W."/>
        </authorList>
    </citation>
    <scope>NUCLEOTIDE SEQUENCE [LARGE SCALE GENOMIC DNA]</scope>
    <source>
        <strain evidence="3 4">KCTC 42399</strain>
    </source>
</reference>
<dbReference type="OrthoDB" id="9803736at2"/>
<evidence type="ECO:0000259" key="1">
    <source>
        <dbReference type="Pfam" id="PF13020"/>
    </source>
</evidence>